<feature type="region of interest" description="Disordered" evidence="1">
    <location>
        <begin position="1"/>
        <end position="31"/>
    </location>
</feature>
<evidence type="ECO:0000313" key="2">
    <source>
        <dbReference type="EMBL" id="KAG1795411.1"/>
    </source>
</evidence>
<sequence length="148" mass="16316">MVKPQPKIRRSALPDDGDDNQPFEDEGLSLDSMGTPVIRDSYFEPDFIIVHVGDNRDVPLVCIEVKKEGGTYQSAGTQLHEYIEVLAAKDPHDEFVAILVLDGKFYCYSIHGRRAPTPGGDGWETADNLEGVFEKVAKGVLGGKGKRR</sequence>
<dbReference type="Proteomes" id="UP000719766">
    <property type="component" value="Unassembled WGS sequence"/>
</dbReference>
<keyword evidence="3" id="KW-1185">Reference proteome</keyword>
<dbReference type="EMBL" id="JABBWE010000022">
    <property type="protein sequence ID" value="KAG1795411.1"/>
    <property type="molecule type" value="Genomic_DNA"/>
</dbReference>
<reference evidence="2" key="1">
    <citation type="journal article" date="2020" name="New Phytol.">
        <title>Comparative genomics reveals dynamic genome evolution in host specialist ectomycorrhizal fungi.</title>
        <authorList>
            <person name="Lofgren L.A."/>
            <person name="Nguyen N.H."/>
            <person name="Vilgalys R."/>
            <person name="Ruytinx J."/>
            <person name="Liao H.L."/>
            <person name="Branco S."/>
            <person name="Kuo A."/>
            <person name="LaButti K."/>
            <person name="Lipzen A."/>
            <person name="Andreopoulos W."/>
            <person name="Pangilinan J."/>
            <person name="Riley R."/>
            <person name="Hundley H."/>
            <person name="Na H."/>
            <person name="Barry K."/>
            <person name="Grigoriev I.V."/>
            <person name="Stajich J.E."/>
            <person name="Kennedy P.G."/>
        </authorList>
    </citation>
    <scope>NUCLEOTIDE SEQUENCE</scope>
    <source>
        <strain evidence="2">S12</strain>
    </source>
</reference>
<proteinExistence type="predicted"/>
<evidence type="ECO:0000256" key="1">
    <source>
        <dbReference type="SAM" id="MobiDB-lite"/>
    </source>
</evidence>
<comment type="caution">
    <text evidence="2">The sequence shown here is derived from an EMBL/GenBank/DDBJ whole genome shotgun (WGS) entry which is preliminary data.</text>
</comment>
<feature type="compositionally biased region" description="Basic residues" evidence="1">
    <location>
        <begin position="1"/>
        <end position="10"/>
    </location>
</feature>
<evidence type="ECO:0000313" key="3">
    <source>
        <dbReference type="Proteomes" id="UP000719766"/>
    </source>
</evidence>
<dbReference type="RefSeq" id="XP_041161284.1">
    <property type="nucleotide sequence ID" value="XM_041297760.1"/>
</dbReference>
<dbReference type="OrthoDB" id="2651985at2759"/>
<feature type="compositionally biased region" description="Acidic residues" evidence="1">
    <location>
        <begin position="15"/>
        <end position="28"/>
    </location>
</feature>
<accession>A0A9P7DJB3</accession>
<protein>
    <submittedName>
        <fullName evidence="2">Uncharacterized protein</fullName>
    </submittedName>
</protein>
<gene>
    <name evidence="2" type="ORF">HD556DRAFT_1235584</name>
</gene>
<dbReference type="GeneID" id="64591524"/>
<organism evidence="2 3">
    <name type="scientific">Suillus plorans</name>
    <dbReference type="NCBI Taxonomy" id="116603"/>
    <lineage>
        <taxon>Eukaryota</taxon>
        <taxon>Fungi</taxon>
        <taxon>Dikarya</taxon>
        <taxon>Basidiomycota</taxon>
        <taxon>Agaricomycotina</taxon>
        <taxon>Agaricomycetes</taxon>
        <taxon>Agaricomycetidae</taxon>
        <taxon>Boletales</taxon>
        <taxon>Suillineae</taxon>
        <taxon>Suillaceae</taxon>
        <taxon>Suillus</taxon>
    </lineage>
</organism>
<dbReference type="AlphaFoldDB" id="A0A9P7DJB3"/>
<name>A0A9P7DJB3_9AGAM</name>